<dbReference type="PANTHER" id="PTHR20371">
    <property type="entry name" value="ENOLASE-PHOSPHATASE E1"/>
    <property type="match status" value="1"/>
</dbReference>
<feature type="region of interest" description="Disordered" evidence="1">
    <location>
        <begin position="91"/>
        <end position="110"/>
    </location>
</feature>
<dbReference type="GO" id="GO:0043874">
    <property type="term" value="F:acireductone synthase activity"/>
    <property type="evidence" value="ECO:0007669"/>
    <property type="project" value="TreeGrafter"/>
</dbReference>
<dbReference type="InterPro" id="IPR036412">
    <property type="entry name" value="HAD-like_sf"/>
</dbReference>
<name>A0A6P5F3D4_ANACO</name>
<dbReference type="Gene3D" id="1.10.720.60">
    <property type="match status" value="1"/>
</dbReference>
<accession>A0A6P5F3D4</accession>
<dbReference type="GeneID" id="109709977"/>
<dbReference type="RefSeq" id="XP_020087968.1">
    <property type="nucleotide sequence ID" value="XM_020232379.1"/>
</dbReference>
<proteinExistence type="predicted"/>
<dbReference type="PANTHER" id="PTHR20371:SF1">
    <property type="entry name" value="ENOLASE-PHOSPHATASE E1"/>
    <property type="match status" value="1"/>
</dbReference>
<dbReference type="SUPFAM" id="SSF56784">
    <property type="entry name" value="HAD-like"/>
    <property type="match status" value="1"/>
</dbReference>
<organism evidence="2 3">
    <name type="scientific">Ananas comosus</name>
    <name type="common">Pineapple</name>
    <name type="synonym">Ananas ananas</name>
    <dbReference type="NCBI Taxonomy" id="4615"/>
    <lineage>
        <taxon>Eukaryota</taxon>
        <taxon>Viridiplantae</taxon>
        <taxon>Streptophyta</taxon>
        <taxon>Embryophyta</taxon>
        <taxon>Tracheophyta</taxon>
        <taxon>Spermatophyta</taxon>
        <taxon>Magnoliopsida</taxon>
        <taxon>Liliopsida</taxon>
        <taxon>Poales</taxon>
        <taxon>Bromeliaceae</taxon>
        <taxon>Bromelioideae</taxon>
        <taxon>Ananas</taxon>
    </lineage>
</organism>
<evidence type="ECO:0000313" key="3">
    <source>
        <dbReference type="RefSeq" id="XP_020087968.1"/>
    </source>
</evidence>
<gene>
    <name evidence="3" type="primary">LOC109709977</name>
</gene>
<protein>
    <submittedName>
        <fullName evidence="3">Uncharacterized protein LOC109709977 isoform X1</fullName>
    </submittedName>
</protein>
<evidence type="ECO:0000256" key="1">
    <source>
        <dbReference type="SAM" id="MobiDB-lite"/>
    </source>
</evidence>
<evidence type="ECO:0000313" key="2">
    <source>
        <dbReference type="Proteomes" id="UP000515123"/>
    </source>
</evidence>
<dbReference type="OrthoDB" id="1934125at2759"/>
<dbReference type="GO" id="GO:0019509">
    <property type="term" value="P:L-methionine salvage from methylthioadenosine"/>
    <property type="evidence" value="ECO:0007669"/>
    <property type="project" value="TreeGrafter"/>
</dbReference>
<dbReference type="AlphaFoldDB" id="A0A6P5F3D4"/>
<dbReference type="Proteomes" id="UP000515123">
    <property type="component" value="Linkage group 5"/>
</dbReference>
<sequence>MAGLLGVASVPFGDASFHSPPRCRSDSYSLSGWSVGPNSWLSLLPVASFLLAALRFGLFIPSGRENGSDSSSVVPSCCLYNLVARPPRPSISPPRALISPPGSESSRSFSITIKRPSGSEVEDDLKRGVSGAVPIPPDDAGKEEVINSLVANVEAMIKADRKITSLKQLQGHIWRTRFQNKELQGVVYDDVPEALRGGMLME</sequence>
<keyword evidence="2" id="KW-1185">Reference proteome</keyword>
<reference evidence="2" key="1">
    <citation type="journal article" date="2015" name="Nat. Genet.">
        <title>The pineapple genome and the evolution of CAM photosynthesis.</title>
        <authorList>
            <person name="Ming R."/>
            <person name="VanBuren R."/>
            <person name="Wai C.M."/>
            <person name="Tang H."/>
            <person name="Schatz M.C."/>
            <person name="Bowers J.E."/>
            <person name="Lyons E."/>
            <person name="Wang M.L."/>
            <person name="Chen J."/>
            <person name="Biggers E."/>
            <person name="Zhang J."/>
            <person name="Huang L."/>
            <person name="Zhang L."/>
            <person name="Miao W."/>
            <person name="Zhang J."/>
            <person name="Ye Z."/>
            <person name="Miao C."/>
            <person name="Lin Z."/>
            <person name="Wang H."/>
            <person name="Zhou H."/>
            <person name="Yim W.C."/>
            <person name="Priest H.D."/>
            <person name="Zheng C."/>
            <person name="Woodhouse M."/>
            <person name="Edger P.P."/>
            <person name="Guyot R."/>
            <person name="Guo H.B."/>
            <person name="Guo H."/>
            <person name="Zheng G."/>
            <person name="Singh R."/>
            <person name="Sharma A."/>
            <person name="Min X."/>
            <person name="Zheng Y."/>
            <person name="Lee H."/>
            <person name="Gurtowski J."/>
            <person name="Sedlazeck F.J."/>
            <person name="Harkess A."/>
            <person name="McKain M.R."/>
            <person name="Liao Z."/>
            <person name="Fang J."/>
            <person name="Liu J."/>
            <person name="Zhang X."/>
            <person name="Zhang Q."/>
            <person name="Hu W."/>
            <person name="Qin Y."/>
            <person name="Wang K."/>
            <person name="Chen L.Y."/>
            <person name="Shirley N."/>
            <person name="Lin Y.R."/>
            <person name="Liu L.Y."/>
            <person name="Hernandez A.G."/>
            <person name="Wright C.L."/>
            <person name="Bulone V."/>
            <person name="Tuskan G.A."/>
            <person name="Heath K."/>
            <person name="Zee F."/>
            <person name="Moore P.H."/>
            <person name="Sunkar R."/>
            <person name="Leebens-Mack J.H."/>
            <person name="Mockler T."/>
            <person name="Bennetzen J.L."/>
            <person name="Freeling M."/>
            <person name="Sankoff D."/>
            <person name="Paterson A.H."/>
            <person name="Zhu X."/>
            <person name="Yang X."/>
            <person name="Smith J.A."/>
            <person name="Cushman J.C."/>
            <person name="Paull R.E."/>
            <person name="Yu Q."/>
        </authorList>
    </citation>
    <scope>NUCLEOTIDE SEQUENCE [LARGE SCALE GENOMIC DNA]</scope>
    <source>
        <strain evidence="2">cv. F153</strain>
    </source>
</reference>
<feature type="compositionally biased region" description="Low complexity" evidence="1">
    <location>
        <begin position="93"/>
        <end position="110"/>
    </location>
</feature>
<reference evidence="3" key="2">
    <citation type="submission" date="2025-08" db="UniProtKB">
        <authorList>
            <consortium name="RefSeq"/>
        </authorList>
    </citation>
    <scope>IDENTIFICATION</scope>
    <source>
        <tissue evidence="3">Leaf</tissue>
    </source>
</reference>